<name>A0ABT5KCB9_9BURK</name>
<feature type="domain" description="Big-1" evidence="3">
    <location>
        <begin position="274"/>
        <end position="356"/>
    </location>
</feature>
<protein>
    <recommendedName>
        <fullName evidence="3">Big-1 domain-containing protein</fullName>
    </recommendedName>
</protein>
<organism evidence="4 5">
    <name type="scientific">Roseateles albus</name>
    <dbReference type="NCBI Taxonomy" id="2987525"/>
    <lineage>
        <taxon>Bacteria</taxon>
        <taxon>Pseudomonadati</taxon>
        <taxon>Pseudomonadota</taxon>
        <taxon>Betaproteobacteria</taxon>
        <taxon>Burkholderiales</taxon>
        <taxon>Sphaerotilaceae</taxon>
        <taxon>Roseateles</taxon>
    </lineage>
</organism>
<dbReference type="EMBL" id="JAQQXT010000004">
    <property type="protein sequence ID" value="MDC8771573.1"/>
    <property type="molecule type" value="Genomic_DNA"/>
</dbReference>
<gene>
    <name evidence="4" type="ORF">PRZ03_08300</name>
</gene>
<evidence type="ECO:0000259" key="3">
    <source>
        <dbReference type="Pfam" id="PF02369"/>
    </source>
</evidence>
<accession>A0ABT5KCB9</accession>
<keyword evidence="5" id="KW-1185">Reference proteome</keyword>
<evidence type="ECO:0000313" key="5">
    <source>
        <dbReference type="Proteomes" id="UP001221189"/>
    </source>
</evidence>
<reference evidence="4 5" key="1">
    <citation type="submission" date="2022-10" db="EMBL/GenBank/DDBJ databases">
        <title>Paucibacter sp. hw1 Genome sequencing.</title>
        <authorList>
            <person name="Park S."/>
        </authorList>
    </citation>
    <scope>NUCLEOTIDE SEQUENCE [LARGE SCALE GENOMIC DNA]</scope>
    <source>
        <strain evidence="5">hw1</strain>
    </source>
</reference>
<dbReference type="SUPFAM" id="SSF49373">
    <property type="entry name" value="Invasin/intimin cell-adhesion fragments"/>
    <property type="match status" value="1"/>
</dbReference>
<dbReference type="Proteomes" id="UP001221189">
    <property type="component" value="Unassembled WGS sequence"/>
</dbReference>
<dbReference type="Pfam" id="PF02369">
    <property type="entry name" value="Big_1"/>
    <property type="match status" value="1"/>
</dbReference>
<evidence type="ECO:0000313" key="4">
    <source>
        <dbReference type="EMBL" id="MDC8771573.1"/>
    </source>
</evidence>
<dbReference type="InterPro" id="IPR003344">
    <property type="entry name" value="Big_1_dom"/>
</dbReference>
<keyword evidence="2" id="KW-0732">Signal</keyword>
<dbReference type="RefSeq" id="WP_273599841.1">
    <property type="nucleotide sequence ID" value="NZ_JAQQXT010000004.1"/>
</dbReference>
<proteinExistence type="inferred from homology"/>
<evidence type="ECO:0000256" key="1">
    <source>
        <dbReference type="ARBA" id="ARBA00010116"/>
    </source>
</evidence>
<feature type="signal peptide" evidence="2">
    <location>
        <begin position="1"/>
        <end position="28"/>
    </location>
</feature>
<feature type="chain" id="PRO_5046312427" description="Big-1 domain-containing protein" evidence="2">
    <location>
        <begin position="29"/>
        <end position="811"/>
    </location>
</feature>
<dbReference type="Gene3D" id="2.60.40.10">
    <property type="entry name" value="Immunoglobulins"/>
    <property type="match status" value="1"/>
</dbReference>
<dbReference type="PROSITE" id="PS51257">
    <property type="entry name" value="PROKAR_LIPOPROTEIN"/>
    <property type="match status" value="1"/>
</dbReference>
<dbReference type="InterPro" id="IPR013783">
    <property type="entry name" value="Ig-like_fold"/>
</dbReference>
<dbReference type="InterPro" id="IPR008964">
    <property type="entry name" value="Invasin/intimin_cell_adhesion"/>
</dbReference>
<comment type="caution">
    <text evidence="4">The sequence shown here is derived from an EMBL/GenBank/DDBJ whole genome shotgun (WGS) entry which is preliminary data.</text>
</comment>
<evidence type="ECO:0000256" key="2">
    <source>
        <dbReference type="SAM" id="SignalP"/>
    </source>
</evidence>
<sequence length="811" mass="83693">MSSSKTFESLGHRCAQALLGLAMAAVLAACGGGGGDAGKPIFQDPNTPVTPPVASSLVDLALVVDKQTVPNTGAEVVTYTVTALGAGNAALIGAEVPVTVEVDAGAVVTPSAKTTDKTTAKITAVVALIDKTSRTVTLTAKSGTVSKKLSFNVVDSVTGSAVADLSVVVDKVSIPNTGTEDASITVTTLDAARSAIGGVAVTMQVVDVGDAVVLDPGNTTTSVSSGQLTRRLKLQNIKTKRTIAVKATSGTVSRTITVDVVDPPAGTVLTASDLTLSISKNSINNSGSETVDVIARAVDVNRNALAGIDVIFRVDSDAVLTPISTKTDAKGEVRATVGIGANRTVRTITVSAESGTLKGVRLLSVTGAKLQATVNQPNRLVGEQGTVDYSLLDVNGSPIDGVEIVATGPGAATGRGVTNGQGKWTYSYKAEGNGKMSIKAVGGAGDTPVESFVNVASKPAALDPAVKILSATMTMDTLVVKVNEIGKDVNRAEIRILFRGEKNAPIENVRVHIGLGANNSSTDGRFSVSESDPPLLSDKNGLVTLSFIPGERASPTEGVKIQGCYGRTDDLGTTASGCLNGLAINPVNLTIVETPVSISIGGDDVLTIGDAGLTYIAKFTVLVVDSAGNPKSDVQVTPVVDLLGYGKGYYVYDGTSKKWGIPLDLTFVPIFLQCPNEDRLDPDGARNGTLEAGEDINGNLQLDPRKSDVSVALEGSTKTDKNGLATLRIEYPKSMASWVRYMIKVSAPGVLSPPAWYGRYEERWLPTLTAAIKNESAPAFQISPYGIDTSGYVNSSTDPLVPIGAGCFSKK</sequence>
<comment type="similarity">
    <text evidence="1">Belongs to the intimin/invasin family.</text>
</comment>